<dbReference type="InterPro" id="IPR007848">
    <property type="entry name" value="Small_mtfrase_dom"/>
</dbReference>
<gene>
    <name evidence="8" type="ORF">JMA39_04545</name>
</gene>
<dbReference type="GO" id="GO:0032259">
    <property type="term" value="P:methylation"/>
    <property type="evidence" value="ECO:0007669"/>
    <property type="project" value="UniProtKB-KW"/>
</dbReference>
<proteinExistence type="inferred from homology"/>
<dbReference type="InterPro" id="IPR050210">
    <property type="entry name" value="tRNA_Adenine-N(6)_MTase"/>
</dbReference>
<evidence type="ECO:0000256" key="2">
    <source>
        <dbReference type="ARBA" id="ARBA00022603"/>
    </source>
</evidence>
<evidence type="ECO:0000256" key="3">
    <source>
        <dbReference type="ARBA" id="ARBA00022679"/>
    </source>
</evidence>
<keyword evidence="5 6" id="KW-0819">tRNA processing</keyword>
<reference evidence="8 9" key="1">
    <citation type="submission" date="2021-01" db="EMBL/GenBank/DDBJ databases">
        <title>Genome sequence of Shewanella schlegeliana JCM 11561.</title>
        <authorList>
            <person name="Zhang H."/>
            <person name="Li C."/>
        </authorList>
    </citation>
    <scope>NUCLEOTIDE SEQUENCE [LARGE SCALE GENOMIC DNA]</scope>
    <source>
        <strain evidence="8 9">JCM 11561</strain>
    </source>
</reference>
<dbReference type="InterPro" id="IPR002052">
    <property type="entry name" value="DNA_methylase_N6_adenine_CS"/>
</dbReference>
<keyword evidence="3 6" id="KW-0808">Transferase</keyword>
<keyword evidence="2 6" id="KW-0489">Methyltransferase</keyword>
<dbReference type="GO" id="GO:0008168">
    <property type="term" value="F:methyltransferase activity"/>
    <property type="evidence" value="ECO:0007669"/>
    <property type="project" value="UniProtKB-KW"/>
</dbReference>
<dbReference type="HAMAP" id="MF_01872">
    <property type="entry name" value="tRNA_methyltr_YfiC"/>
    <property type="match status" value="1"/>
</dbReference>
<comment type="catalytic activity">
    <reaction evidence="6">
        <text>adenosine(37) in tRNA1(Val) + S-adenosyl-L-methionine = N(6)-methyladenosine(37) in tRNA1(Val) + S-adenosyl-L-homocysteine + H(+)</text>
        <dbReference type="Rhea" id="RHEA:43160"/>
        <dbReference type="Rhea" id="RHEA-COMP:10369"/>
        <dbReference type="Rhea" id="RHEA-COMP:10370"/>
        <dbReference type="ChEBI" id="CHEBI:15378"/>
        <dbReference type="ChEBI" id="CHEBI:57856"/>
        <dbReference type="ChEBI" id="CHEBI:59789"/>
        <dbReference type="ChEBI" id="CHEBI:74411"/>
        <dbReference type="ChEBI" id="CHEBI:74449"/>
        <dbReference type="EC" id="2.1.1.223"/>
    </reaction>
</comment>
<name>A0ABS1SV23_9GAMM</name>
<comment type="subcellular location">
    <subcellularLocation>
        <location evidence="6">Cytoplasm</location>
    </subcellularLocation>
</comment>
<dbReference type="InterPro" id="IPR020596">
    <property type="entry name" value="rRNA_Ade_Mease_Trfase_CS"/>
</dbReference>
<accession>A0ABS1SV23</accession>
<dbReference type="InterPro" id="IPR029063">
    <property type="entry name" value="SAM-dependent_MTases_sf"/>
</dbReference>
<dbReference type="Gene3D" id="3.40.50.150">
    <property type="entry name" value="Vaccinia Virus protein VP39"/>
    <property type="match status" value="1"/>
</dbReference>
<evidence type="ECO:0000256" key="4">
    <source>
        <dbReference type="ARBA" id="ARBA00022691"/>
    </source>
</evidence>
<dbReference type="PANTHER" id="PTHR47739">
    <property type="entry name" value="TRNA1(VAL) (ADENINE(37)-N6)-METHYLTRANSFERASE"/>
    <property type="match status" value="1"/>
</dbReference>
<dbReference type="PROSITE" id="PS00092">
    <property type="entry name" value="N6_MTASE"/>
    <property type="match status" value="1"/>
</dbReference>
<comment type="function">
    <text evidence="6">Specifically methylates the adenine in position 37 of tRNA(1)(Val) (anticodon cmo5UAC).</text>
</comment>
<evidence type="ECO:0000313" key="9">
    <source>
        <dbReference type="Proteomes" id="UP000604898"/>
    </source>
</evidence>
<dbReference type="Proteomes" id="UP000604898">
    <property type="component" value="Unassembled WGS sequence"/>
</dbReference>
<protein>
    <recommendedName>
        <fullName evidence="6">tRNA1(Val) (adenine(37)-N6)-methyltransferase</fullName>
        <ecNumber evidence="6">2.1.1.223</ecNumber>
    </recommendedName>
    <alternativeName>
        <fullName evidence="6">tRNA m6A37 methyltransferase</fullName>
    </alternativeName>
</protein>
<organism evidence="8 9">
    <name type="scientific">Shewanella schlegeliana</name>
    <dbReference type="NCBI Taxonomy" id="190308"/>
    <lineage>
        <taxon>Bacteria</taxon>
        <taxon>Pseudomonadati</taxon>
        <taxon>Pseudomonadota</taxon>
        <taxon>Gammaproteobacteria</taxon>
        <taxon>Alteromonadales</taxon>
        <taxon>Shewanellaceae</taxon>
        <taxon>Shewanella</taxon>
    </lineage>
</organism>
<sequence length="252" mass="27778">MPFTFKLFHVDDSRCGMPVSTDGVLLGAWAPLVQAKTILDIGAGSGLLSLMAAQRSQAKITAIELDSHAALDCQQNFNASHWSERLEVICCDIQAYCQQAQQQQFEHIICNPPYFASGPQSSDASRATARHTDSLSFDALLSAIKQLLAPQGAASLILPTESIKLFESKLSQYKLTLSQRLMASSVEGKEANRQVLVLRHTPATTDDSNTKAKLTVEGKFECVSEQQLYIRQKNGQYSQAFSLLSRDFYLKL</sequence>
<keyword evidence="1 6" id="KW-0963">Cytoplasm</keyword>
<dbReference type="CDD" id="cd02440">
    <property type="entry name" value="AdoMet_MTases"/>
    <property type="match status" value="1"/>
</dbReference>
<keyword evidence="4 6" id="KW-0949">S-adenosyl-L-methionine</keyword>
<dbReference type="RefSeq" id="WP_202720635.1">
    <property type="nucleotide sequence ID" value="NZ_BPEX01000001.1"/>
</dbReference>
<dbReference type="EMBL" id="JAESVD010000002">
    <property type="protein sequence ID" value="MBL4912406.1"/>
    <property type="molecule type" value="Genomic_DNA"/>
</dbReference>
<evidence type="ECO:0000256" key="6">
    <source>
        <dbReference type="HAMAP-Rule" id="MF_01872"/>
    </source>
</evidence>
<comment type="similarity">
    <text evidence="6">Belongs to the methyltransferase superfamily. tRNA (adenine-N(6)-)-methyltransferase family.</text>
</comment>
<feature type="domain" description="Methyltransferase small" evidence="7">
    <location>
        <begin position="34"/>
        <end position="120"/>
    </location>
</feature>
<dbReference type="InterPro" id="IPR022882">
    <property type="entry name" value="tRNA_adenine-N6_MeTrfase"/>
</dbReference>
<dbReference type="PRINTS" id="PR00507">
    <property type="entry name" value="N12N6MTFRASE"/>
</dbReference>
<dbReference type="Pfam" id="PF05175">
    <property type="entry name" value="MTS"/>
    <property type="match status" value="1"/>
</dbReference>
<evidence type="ECO:0000256" key="5">
    <source>
        <dbReference type="ARBA" id="ARBA00022694"/>
    </source>
</evidence>
<evidence type="ECO:0000313" key="8">
    <source>
        <dbReference type="EMBL" id="MBL4912406.1"/>
    </source>
</evidence>
<evidence type="ECO:0000256" key="1">
    <source>
        <dbReference type="ARBA" id="ARBA00022490"/>
    </source>
</evidence>
<dbReference type="SUPFAM" id="SSF53335">
    <property type="entry name" value="S-adenosyl-L-methionine-dependent methyltransferases"/>
    <property type="match status" value="1"/>
</dbReference>
<keyword evidence="9" id="KW-1185">Reference proteome</keyword>
<comment type="caution">
    <text evidence="8">The sequence shown here is derived from an EMBL/GenBank/DDBJ whole genome shotgun (WGS) entry which is preliminary data.</text>
</comment>
<dbReference type="EC" id="2.1.1.223" evidence="6"/>
<dbReference type="PROSITE" id="PS01131">
    <property type="entry name" value="RRNA_A_DIMETH"/>
    <property type="match status" value="1"/>
</dbReference>
<evidence type="ECO:0000259" key="7">
    <source>
        <dbReference type="Pfam" id="PF05175"/>
    </source>
</evidence>
<dbReference type="PANTHER" id="PTHR47739:SF1">
    <property type="entry name" value="TRNA1(VAL) (ADENINE(37)-N6)-METHYLTRANSFERASE"/>
    <property type="match status" value="1"/>
</dbReference>